<accession>A0A0B6ZCS6</accession>
<feature type="chain" id="PRO_5002126826" evidence="1">
    <location>
        <begin position="20"/>
        <end position="322"/>
    </location>
</feature>
<dbReference type="EMBL" id="HACG01018806">
    <property type="protein sequence ID" value="CEK65671.1"/>
    <property type="molecule type" value="Transcribed_RNA"/>
</dbReference>
<name>A0A0B6ZCS6_9EUPU</name>
<sequence length="322" mass="35014">MNIFIFALGLVIFSSEVAATPAYHSSLTHETREYEFPESDSTSSLKSLLQSAVSDVLDLVEEIWDKIKPRFVDVNWDEEKSYLPILSSESCEDLCMVCWKISIKQGTSECNKYCINNCDVKYLETEEHKRRIGSSLSNVCLKVGNDEIISDGCSVNDFVKDIEEAVSVLDEELVNNVVDTVSSLTGGLISEPGLCDHKSGTKCGCGLNVEESEKLITQKPKKITPTKVVPTVEKMPVNEIYISEKIPDKEVIPISPIIKQTSDVCACLAPLVQGLSHGLVKDLTSGLTDGLTSGLTETLTQVLSKGLSDGLTKGLSGGLSEL</sequence>
<evidence type="ECO:0000313" key="2">
    <source>
        <dbReference type="EMBL" id="CEK65671.1"/>
    </source>
</evidence>
<gene>
    <name evidence="2" type="primary">ORF55840</name>
</gene>
<keyword evidence="1" id="KW-0732">Signal</keyword>
<evidence type="ECO:0000256" key="1">
    <source>
        <dbReference type="SAM" id="SignalP"/>
    </source>
</evidence>
<proteinExistence type="predicted"/>
<feature type="non-terminal residue" evidence="2">
    <location>
        <position position="322"/>
    </location>
</feature>
<reference evidence="2" key="1">
    <citation type="submission" date="2014-12" db="EMBL/GenBank/DDBJ databases">
        <title>Insight into the proteome of Arion vulgaris.</title>
        <authorList>
            <person name="Aradska J."/>
            <person name="Bulat T."/>
            <person name="Smidak R."/>
            <person name="Sarate P."/>
            <person name="Gangsoo J."/>
            <person name="Sialana F."/>
            <person name="Bilban M."/>
            <person name="Lubec G."/>
        </authorList>
    </citation>
    <scope>NUCLEOTIDE SEQUENCE</scope>
    <source>
        <tissue evidence="2">Skin</tissue>
    </source>
</reference>
<dbReference type="AlphaFoldDB" id="A0A0B6ZCS6"/>
<protein>
    <submittedName>
        <fullName evidence="2">Uncharacterized protein</fullName>
    </submittedName>
</protein>
<organism evidence="2">
    <name type="scientific">Arion vulgaris</name>
    <dbReference type="NCBI Taxonomy" id="1028688"/>
    <lineage>
        <taxon>Eukaryota</taxon>
        <taxon>Metazoa</taxon>
        <taxon>Spiralia</taxon>
        <taxon>Lophotrochozoa</taxon>
        <taxon>Mollusca</taxon>
        <taxon>Gastropoda</taxon>
        <taxon>Heterobranchia</taxon>
        <taxon>Euthyneura</taxon>
        <taxon>Panpulmonata</taxon>
        <taxon>Eupulmonata</taxon>
        <taxon>Stylommatophora</taxon>
        <taxon>Helicina</taxon>
        <taxon>Arionoidea</taxon>
        <taxon>Arionidae</taxon>
        <taxon>Arion</taxon>
    </lineage>
</organism>
<feature type="signal peptide" evidence="1">
    <location>
        <begin position="1"/>
        <end position="19"/>
    </location>
</feature>